<evidence type="ECO:0000256" key="3">
    <source>
        <dbReference type="ARBA" id="ARBA00022692"/>
    </source>
</evidence>
<dbReference type="Gene3D" id="3.40.50.300">
    <property type="entry name" value="P-loop containing nucleotide triphosphate hydrolases"/>
    <property type="match status" value="2"/>
</dbReference>
<keyword evidence="14" id="KW-1185">Reference proteome</keyword>
<feature type="domain" description="ABC transporter" evidence="11">
    <location>
        <begin position="1061"/>
        <end position="1294"/>
    </location>
</feature>
<dbReference type="Pfam" id="PF00005">
    <property type="entry name" value="ABC_tran"/>
    <property type="match status" value="2"/>
</dbReference>
<feature type="transmembrane region" description="Helical" evidence="10">
    <location>
        <begin position="740"/>
        <end position="760"/>
    </location>
</feature>
<dbReference type="SUPFAM" id="SSF90123">
    <property type="entry name" value="ABC transporter transmembrane region"/>
    <property type="match status" value="2"/>
</dbReference>
<name>A0AAD5Y7H6_9FUNG</name>
<feature type="domain" description="ABC transporter" evidence="11">
    <location>
        <begin position="450"/>
        <end position="672"/>
    </location>
</feature>
<evidence type="ECO:0008006" key="15">
    <source>
        <dbReference type="Google" id="ProtNLM"/>
    </source>
</evidence>
<dbReference type="InterPro" id="IPR050173">
    <property type="entry name" value="ABC_transporter_C-like"/>
</dbReference>
<dbReference type="CDD" id="cd03244">
    <property type="entry name" value="ABCC_MRP_domain2"/>
    <property type="match status" value="1"/>
</dbReference>
<dbReference type="FunFam" id="3.40.50.300:FF:000163">
    <property type="entry name" value="Multidrug resistance-associated protein member 4"/>
    <property type="match status" value="1"/>
</dbReference>
<keyword evidence="3 10" id="KW-0812">Transmembrane</keyword>
<dbReference type="SMART" id="SM00382">
    <property type="entry name" value="AAA"/>
    <property type="match status" value="2"/>
</dbReference>
<reference evidence="13" key="1">
    <citation type="submission" date="2020-05" db="EMBL/GenBank/DDBJ databases">
        <title>Phylogenomic resolution of chytrid fungi.</title>
        <authorList>
            <person name="Stajich J.E."/>
            <person name="Amses K."/>
            <person name="Simmons R."/>
            <person name="Seto K."/>
            <person name="Myers J."/>
            <person name="Bonds A."/>
            <person name="Quandt C.A."/>
            <person name="Barry K."/>
            <person name="Liu P."/>
            <person name="Grigoriev I."/>
            <person name="Longcore J.E."/>
            <person name="James T.Y."/>
        </authorList>
    </citation>
    <scope>NUCLEOTIDE SEQUENCE</scope>
    <source>
        <strain evidence="13">PLAUS21</strain>
    </source>
</reference>
<feature type="transmembrane region" description="Helical" evidence="10">
    <location>
        <begin position="235"/>
        <end position="262"/>
    </location>
</feature>
<feature type="transmembrane region" description="Helical" evidence="10">
    <location>
        <begin position="966"/>
        <end position="985"/>
    </location>
</feature>
<dbReference type="GO" id="GO:0140359">
    <property type="term" value="F:ABC-type transporter activity"/>
    <property type="evidence" value="ECO:0007669"/>
    <property type="project" value="InterPro"/>
</dbReference>
<comment type="subcellular location">
    <subcellularLocation>
        <location evidence="1">Vacuole membrane</location>
        <topology evidence="1">Multi-pass membrane protein</topology>
    </subcellularLocation>
</comment>
<keyword evidence="8 10" id="KW-0472">Membrane</keyword>
<dbReference type="PANTHER" id="PTHR24223:SF443">
    <property type="entry name" value="MULTIDRUG-RESISTANCE LIKE PROTEIN 1, ISOFORM I"/>
    <property type="match status" value="1"/>
</dbReference>
<dbReference type="FunFam" id="1.20.1560.10:FF:000006">
    <property type="entry name" value="ATP-binding cassette, sub-family C (CFTR/MRP), member 9"/>
    <property type="match status" value="1"/>
</dbReference>
<organism evidence="13 14">
    <name type="scientific">Boothiomyces macroporosus</name>
    <dbReference type="NCBI Taxonomy" id="261099"/>
    <lineage>
        <taxon>Eukaryota</taxon>
        <taxon>Fungi</taxon>
        <taxon>Fungi incertae sedis</taxon>
        <taxon>Chytridiomycota</taxon>
        <taxon>Chytridiomycota incertae sedis</taxon>
        <taxon>Chytridiomycetes</taxon>
        <taxon>Rhizophydiales</taxon>
        <taxon>Terramycetaceae</taxon>
        <taxon>Boothiomyces</taxon>
    </lineage>
</organism>
<dbReference type="PANTHER" id="PTHR24223">
    <property type="entry name" value="ATP-BINDING CASSETTE SUB-FAMILY C"/>
    <property type="match status" value="1"/>
</dbReference>
<accession>A0AAD5Y7H6</accession>
<gene>
    <name evidence="13" type="ORF">HK103_005829</name>
</gene>
<keyword evidence="6" id="KW-0067">ATP-binding</keyword>
<dbReference type="PROSITE" id="PS00211">
    <property type="entry name" value="ABC_TRANSPORTER_1"/>
    <property type="match status" value="2"/>
</dbReference>
<keyword evidence="5" id="KW-0547">Nucleotide-binding</keyword>
<dbReference type="GO" id="GO:0000329">
    <property type="term" value="C:fungal-type vacuole membrane"/>
    <property type="evidence" value="ECO:0007669"/>
    <property type="project" value="UniProtKB-ARBA"/>
</dbReference>
<feature type="transmembrane region" description="Helical" evidence="10">
    <location>
        <begin position="146"/>
        <end position="166"/>
    </location>
</feature>
<evidence type="ECO:0000256" key="2">
    <source>
        <dbReference type="ARBA" id="ARBA00022448"/>
    </source>
</evidence>
<dbReference type="InterPro" id="IPR036640">
    <property type="entry name" value="ABC1_TM_sf"/>
</dbReference>
<dbReference type="InterPro" id="IPR017871">
    <property type="entry name" value="ABC_transporter-like_CS"/>
</dbReference>
<evidence type="ECO:0000256" key="1">
    <source>
        <dbReference type="ARBA" id="ARBA00004128"/>
    </source>
</evidence>
<dbReference type="GO" id="GO:0005524">
    <property type="term" value="F:ATP binding"/>
    <property type="evidence" value="ECO:0007669"/>
    <property type="project" value="UniProtKB-KW"/>
</dbReference>
<dbReference type="EMBL" id="JADGKB010000058">
    <property type="protein sequence ID" value="KAJ3255913.1"/>
    <property type="molecule type" value="Genomic_DNA"/>
</dbReference>
<dbReference type="InterPro" id="IPR011527">
    <property type="entry name" value="ABC1_TM_dom"/>
</dbReference>
<dbReference type="SUPFAM" id="SSF52540">
    <property type="entry name" value="P-loop containing nucleoside triphosphate hydrolases"/>
    <property type="match status" value="2"/>
</dbReference>
<dbReference type="Proteomes" id="UP001210925">
    <property type="component" value="Unassembled WGS sequence"/>
</dbReference>
<dbReference type="InterPro" id="IPR003439">
    <property type="entry name" value="ABC_transporter-like_ATP-bd"/>
</dbReference>
<keyword evidence="4" id="KW-0677">Repeat</keyword>
<evidence type="ECO:0000256" key="4">
    <source>
        <dbReference type="ARBA" id="ARBA00022737"/>
    </source>
</evidence>
<dbReference type="FunFam" id="3.40.50.300:FF:000997">
    <property type="entry name" value="Multidrug resistance-associated protein 1"/>
    <property type="match status" value="1"/>
</dbReference>
<keyword evidence="7 10" id="KW-1133">Transmembrane helix</keyword>
<dbReference type="InterPro" id="IPR027417">
    <property type="entry name" value="P-loop_NTPase"/>
</dbReference>
<evidence type="ECO:0000259" key="11">
    <source>
        <dbReference type="PROSITE" id="PS50893"/>
    </source>
</evidence>
<dbReference type="CDD" id="cd18597">
    <property type="entry name" value="ABC_6TM_YOR1_D1_like"/>
    <property type="match status" value="1"/>
</dbReference>
<dbReference type="InterPro" id="IPR003593">
    <property type="entry name" value="AAA+_ATPase"/>
</dbReference>
<evidence type="ECO:0000256" key="8">
    <source>
        <dbReference type="ARBA" id="ARBA00023136"/>
    </source>
</evidence>
<evidence type="ECO:0000256" key="9">
    <source>
        <dbReference type="SAM" id="MobiDB-lite"/>
    </source>
</evidence>
<keyword evidence="2" id="KW-0813">Transport</keyword>
<dbReference type="PROSITE" id="PS50893">
    <property type="entry name" value="ABC_TRANSPORTER_2"/>
    <property type="match status" value="2"/>
</dbReference>
<evidence type="ECO:0000256" key="6">
    <source>
        <dbReference type="ARBA" id="ARBA00022840"/>
    </source>
</evidence>
<dbReference type="CDD" id="cd18606">
    <property type="entry name" value="ABC_6TM_YOR1_D2_like"/>
    <property type="match status" value="1"/>
</dbReference>
<evidence type="ECO:0000313" key="14">
    <source>
        <dbReference type="Proteomes" id="UP001210925"/>
    </source>
</evidence>
<proteinExistence type="predicted"/>
<sequence>MGEKEKDQDQDQTIDEKKVNLSDLECPINQANIFSRLTFTWMDIIFRLGYSRPLEETDMWKMDMSKGLATSDKLEAAWKQEVESGVKPSLFRILRVLLWKELFALGVMRLIADVSNTCSPLLLQGLVNFVSLSKLKHQHGQDLPPLINGFYFAGGMFLISIGSSLLSHQFFQLAYTQTLAIRASLYSVIFKKSTRISALARQNYNSGKVTNIISTDVGRIENFFLMINSSWTAPIQIIFISSFLLTLLGPAALAGIGLLVILGPLQKTLMQKLRTIRKTSAPITDSRVKLTQEILEGIRVIKYFTWELPFKKEVEKLRDQEVKLALKRSLIQAFVSTIAFAVPVFASSISFVIFSLTYFASLALFGQLRFPLMVLPMILASYADFQIAIERSEGLLLAEELGEKYENVDSEFAVDITNGEFVWDSEPPKKQEDSVKPGGKGKKPPVPAKVKSEAETLNPEELKSVGIKNINIKIPKGKLVAIVGAVGSGKSTLLNSLIGETRKVSGEVKFSGSIGYAPQQAWIQNASVKDNILFGHLYEEERYINTIRVCALEKDLQMLSNGDATQIGERGINLSGGQKQRINIARLVYFDPDIVLLDDPLSAVDSHVGRYLFEECLQNALKKKTRILVTHQLHFLPQVDYILVMNEGQVAEQGTFEELMNSKGAFSALMSEYGGVNEVKDEVIEDKVKQMDAADAKRIGNMLQVKAGGDARELMQKEDRATGSVKANIWLTYMNSAGGWFFGIGLFTLIAMLQACNFGNSLWLVVWTNQEISSWEQKQYIAVYIAFGVANSLFTYSYSAWMAFAGVRAAKLLHKNALDRVMLAPISFFDSTPLGRIINRFSKDQDSIDNGLMDSFRIFMTTFSGALITFVTIVYATPLFILPLLPVLVVYYFVQKVYRATSRELKRLDSLTRSPLYAFLGETLNGLPTIRAFGEQERFIAVSENYISRNISPSFLLFSASRWLGIRYESLGAVLVFFAAMLGIFSRTDDRFSGALLGLSLTYSLQVTQSINFCVNQFTQTEIAMNSVERVAYYGDKVEQEAPALIENNRPEKEWPVEGTIQFENVDMKYAPELPLVLQNLNFSIRHQEKVGLVGRTGSGKSSILQVLFRMTEAANGRVLIDGKVIQEIGLKDLRSVLGIIPQDPILFSGTFRRNMDPFNEHEDAEIWDALERANIKNKVVESGGLDGTVLAGGDNLSVGQRQLLCLARAMLKKPKILILDEATANVDFESDSIIQACIRKDFSHATILTIAHRLNTVIDYDRIMVLDAGKLVEFDTPSNLLKNPDGKFYSMVQETGEQNMELFKKQLGM</sequence>
<dbReference type="FunFam" id="1.20.1560.10:FF:000010">
    <property type="entry name" value="Multidrug resistance-associated ABC transporter"/>
    <property type="match status" value="1"/>
</dbReference>
<evidence type="ECO:0000256" key="10">
    <source>
        <dbReference type="SAM" id="Phobius"/>
    </source>
</evidence>
<evidence type="ECO:0000313" key="13">
    <source>
        <dbReference type="EMBL" id="KAJ3255913.1"/>
    </source>
</evidence>
<feature type="compositionally biased region" description="Basic and acidic residues" evidence="9">
    <location>
        <begin position="426"/>
        <end position="435"/>
    </location>
</feature>
<dbReference type="Pfam" id="PF00664">
    <property type="entry name" value="ABC_membrane"/>
    <property type="match status" value="2"/>
</dbReference>
<feature type="domain" description="ABC transmembrane type-1" evidence="12">
    <location>
        <begin position="744"/>
        <end position="1020"/>
    </location>
</feature>
<feature type="region of interest" description="Disordered" evidence="9">
    <location>
        <begin position="423"/>
        <end position="455"/>
    </location>
</feature>
<dbReference type="GO" id="GO:0016887">
    <property type="term" value="F:ATP hydrolysis activity"/>
    <property type="evidence" value="ECO:0007669"/>
    <property type="project" value="InterPro"/>
</dbReference>
<evidence type="ECO:0000256" key="5">
    <source>
        <dbReference type="ARBA" id="ARBA00022741"/>
    </source>
</evidence>
<feature type="transmembrane region" description="Helical" evidence="10">
    <location>
        <begin position="780"/>
        <end position="805"/>
    </location>
</feature>
<evidence type="ECO:0000256" key="7">
    <source>
        <dbReference type="ARBA" id="ARBA00022989"/>
    </source>
</evidence>
<dbReference type="CDD" id="cd03250">
    <property type="entry name" value="ABCC_MRP_domain1"/>
    <property type="match status" value="1"/>
</dbReference>
<comment type="caution">
    <text evidence="13">The sequence shown here is derived from an EMBL/GenBank/DDBJ whole genome shotgun (WGS) entry which is preliminary data.</text>
</comment>
<evidence type="ECO:0000259" key="12">
    <source>
        <dbReference type="PROSITE" id="PS50929"/>
    </source>
</evidence>
<protein>
    <recommendedName>
        <fullName evidence="15">ABC transporter</fullName>
    </recommendedName>
</protein>
<dbReference type="Gene3D" id="1.20.1560.10">
    <property type="entry name" value="ABC transporter type 1, transmembrane domain"/>
    <property type="match status" value="2"/>
</dbReference>
<feature type="transmembrane region" description="Helical" evidence="10">
    <location>
        <begin position="867"/>
        <end position="894"/>
    </location>
</feature>
<dbReference type="PROSITE" id="PS50929">
    <property type="entry name" value="ABC_TM1F"/>
    <property type="match status" value="2"/>
</dbReference>
<feature type="transmembrane region" description="Helical" evidence="10">
    <location>
        <begin position="333"/>
        <end position="356"/>
    </location>
</feature>
<feature type="domain" description="ABC transmembrane type-1" evidence="12">
    <location>
        <begin position="103"/>
        <end position="384"/>
    </location>
</feature>